<accession>A0AC60QHU6</accession>
<organism evidence="1 2">
    <name type="scientific">Ixodes persulcatus</name>
    <name type="common">Taiga tick</name>
    <dbReference type="NCBI Taxonomy" id="34615"/>
    <lineage>
        <taxon>Eukaryota</taxon>
        <taxon>Metazoa</taxon>
        <taxon>Ecdysozoa</taxon>
        <taxon>Arthropoda</taxon>
        <taxon>Chelicerata</taxon>
        <taxon>Arachnida</taxon>
        <taxon>Acari</taxon>
        <taxon>Parasitiformes</taxon>
        <taxon>Ixodida</taxon>
        <taxon>Ixodoidea</taxon>
        <taxon>Ixodidae</taxon>
        <taxon>Ixodinae</taxon>
        <taxon>Ixodes</taxon>
    </lineage>
</organism>
<gene>
    <name evidence="1" type="ORF">HPB47_019664</name>
</gene>
<dbReference type="Proteomes" id="UP000805193">
    <property type="component" value="Unassembled WGS sequence"/>
</dbReference>
<evidence type="ECO:0000313" key="2">
    <source>
        <dbReference type="Proteomes" id="UP000805193"/>
    </source>
</evidence>
<sequence>MPMVPGVPSRLGGIRAQSYRIVVSPASPLPQFCSSDVASTACRVLMASNAKKRTSLTFAMKLEIIRHVEKGEKKSNIAEAYNIPRSTLSTLLKTKGDIKSKAEHSKHSDARRVRTPAFENVERSLHKRFMDARARNIPVSGPMLQQKAKDLAFIHKAQNFAASSGWLQHFKARYDIVGKTVSGEREDANMESIKKWLKQGRDLKIDLLGAIQMLKAAWENVKQEMIANCFRHAGFVVGAEEPSEEDGAFDDFEEPALNKTMTINDFVGDDEEAGTTAKLTDVEIAAEVNRELASWLQKRWLPNLALQTPRTSLRSRLRAKLAIDGSGLALVDCLETVERAVIRHAVNSKKQSTLRQFFSPE</sequence>
<proteinExistence type="predicted"/>
<name>A0AC60QHU6_IXOPE</name>
<dbReference type="EMBL" id="JABSTQ010009035">
    <property type="protein sequence ID" value="KAG0433718.1"/>
    <property type="molecule type" value="Genomic_DNA"/>
</dbReference>
<reference evidence="1 2" key="1">
    <citation type="journal article" date="2020" name="Cell">
        <title>Large-Scale Comparative Analyses of Tick Genomes Elucidate Their Genetic Diversity and Vector Capacities.</title>
        <authorList>
            <consortium name="Tick Genome and Microbiome Consortium (TIGMIC)"/>
            <person name="Jia N."/>
            <person name="Wang J."/>
            <person name="Shi W."/>
            <person name="Du L."/>
            <person name="Sun Y."/>
            <person name="Zhan W."/>
            <person name="Jiang J.F."/>
            <person name="Wang Q."/>
            <person name="Zhang B."/>
            <person name="Ji P."/>
            <person name="Bell-Sakyi L."/>
            <person name="Cui X.M."/>
            <person name="Yuan T.T."/>
            <person name="Jiang B.G."/>
            <person name="Yang W.F."/>
            <person name="Lam T.T."/>
            <person name="Chang Q.C."/>
            <person name="Ding S.J."/>
            <person name="Wang X.J."/>
            <person name="Zhu J.G."/>
            <person name="Ruan X.D."/>
            <person name="Zhao L."/>
            <person name="Wei J.T."/>
            <person name="Ye R.Z."/>
            <person name="Que T.C."/>
            <person name="Du C.H."/>
            <person name="Zhou Y.H."/>
            <person name="Cheng J.X."/>
            <person name="Dai P.F."/>
            <person name="Guo W.B."/>
            <person name="Han X.H."/>
            <person name="Huang E.J."/>
            <person name="Li L.F."/>
            <person name="Wei W."/>
            <person name="Gao Y.C."/>
            <person name="Liu J.Z."/>
            <person name="Shao H.Z."/>
            <person name="Wang X."/>
            <person name="Wang C.C."/>
            <person name="Yang T.C."/>
            <person name="Huo Q.B."/>
            <person name="Li W."/>
            <person name="Chen H.Y."/>
            <person name="Chen S.E."/>
            <person name="Zhou L.G."/>
            <person name="Ni X.B."/>
            <person name="Tian J.H."/>
            <person name="Sheng Y."/>
            <person name="Liu T."/>
            <person name="Pan Y.S."/>
            <person name="Xia L.Y."/>
            <person name="Li J."/>
            <person name="Zhao F."/>
            <person name="Cao W.C."/>
        </authorList>
    </citation>
    <scope>NUCLEOTIDE SEQUENCE [LARGE SCALE GENOMIC DNA]</scope>
    <source>
        <strain evidence="1">Iper-2018</strain>
    </source>
</reference>
<keyword evidence="2" id="KW-1185">Reference proteome</keyword>
<protein>
    <submittedName>
        <fullName evidence="1">Uncharacterized protein</fullName>
    </submittedName>
</protein>
<comment type="caution">
    <text evidence="1">The sequence shown here is derived from an EMBL/GenBank/DDBJ whole genome shotgun (WGS) entry which is preliminary data.</text>
</comment>
<evidence type="ECO:0000313" key="1">
    <source>
        <dbReference type="EMBL" id="KAG0433718.1"/>
    </source>
</evidence>